<organism evidence="1 2">
    <name type="scientific">Deinococcus antarcticus</name>
    <dbReference type="NCBI Taxonomy" id="1298767"/>
    <lineage>
        <taxon>Bacteria</taxon>
        <taxon>Thermotogati</taxon>
        <taxon>Deinococcota</taxon>
        <taxon>Deinococci</taxon>
        <taxon>Deinococcales</taxon>
        <taxon>Deinococcaceae</taxon>
        <taxon>Deinococcus</taxon>
    </lineage>
</organism>
<comment type="caution">
    <text evidence="1">The sequence shown here is derived from an EMBL/GenBank/DDBJ whole genome shotgun (WGS) entry which is preliminary data.</text>
</comment>
<keyword evidence="2" id="KW-1185">Reference proteome</keyword>
<gene>
    <name evidence="1" type="ORF">ACFOPQ_17295</name>
</gene>
<evidence type="ECO:0000313" key="1">
    <source>
        <dbReference type="EMBL" id="MFC3862521.1"/>
    </source>
</evidence>
<proteinExistence type="predicted"/>
<dbReference type="Proteomes" id="UP001595748">
    <property type="component" value="Unassembled WGS sequence"/>
</dbReference>
<protein>
    <submittedName>
        <fullName evidence="1">Uncharacterized protein</fullName>
    </submittedName>
</protein>
<dbReference type="RefSeq" id="WP_380080477.1">
    <property type="nucleotide sequence ID" value="NZ_JBHRZF010000200.1"/>
</dbReference>
<reference evidence="2" key="1">
    <citation type="journal article" date="2019" name="Int. J. Syst. Evol. Microbiol.">
        <title>The Global Catalogue of Microorganisms (GCM) 10K type strain sequencing project: providing services to taxonomists for standard genome sequencing and annotation.</title>
        <authorList>
            <consortium name="The Broad Institute Genomics Platform"/>
            <consortium name="The Broad Institute Genome Sequencing Center for Infectious Disease"/>
            <person name="Wu L."/>
            <person name="Ma J."/>
        </authorList>
    </citation>
    <scope>NUCLEOTIDE SEQUENCE [LARGE SCALE GENOMIC DNA]</scope>
    <source>
        <strain evidence="2">CCTCC AB 2013263</strain>
    </source>
</reference>
<name>A0ABV8AB10_9DEIO</name>
<sequence length="120" mass="13194">MKNFHQEAADIAHHHAQVIDLMTAFETLRPDWSGRAFAGQPDAESCWCRAEAAWGSHFIILEHLFAATLPQTPTTARITLFAAAEAFIRDLEGQLEPGLLEAGQQAVALARQFADMPPVI</sequence>
<evidence type="ECO:0000313" key="2">
    <source>
        <dbReference type="Proteomes" id="UP001595748"/>
    </source>
</evidence>
<dbReference type="EMBL" id="JBHRZF010000200">
    <property type="protein sequence ID" value="MFC3862521.1"/>
    <property type="molecule type" value="Genomic_DNA"/>
</dbReference>
<accession>A0ABV8AB10</accession>